<proteinExistence type="predicted"/>
<evidence type="ECO:0000313" key="1">
    <source>
        <dbReference type="EMBL" id="DAD66635.1"/>
    </source>
</evidence>
<name>A0A8S5L9K7_9CAUD</name>
<organism evidence="1">
    <name type="scientific">Myoviridae sp. ctPuP5</name>
    <dbReference type="NCBI Taxonomy" id="2823543"/>
    <lineage>
        <taxon>Viruses</taxon>
        <taxon>Duplodnaviria</taxon>
        <taxon>Heunggongvirae</taxon>
        <taxon>Uroviricota</taxon>
        <taxon>Caudoviricetes</taxon>
    </lineage>
</organism>
<sequence>MKRYLVFVTYNYTNYVFVRWDRKHKPILNPPTLFYTDTRPPKYYKSFNRAEITQRKLQKYYPNYNVYIEVIEEY</sequence>
<accession>A0A8S5L9K7</accession>
<reference evidence="1" key="1">
    <citation type="journal article" date="2021" name="Proc. Natl. Acad. Sci. U.S.A.">
        <title>A Catalog of Tens of Thousands of Viruses from Human Metagenomes Reveals Hidden Associations with Chronic Diseases.</title>
        <authorList>
            <person name="Tisza M.J."/>
            <person name="Buck C.B."/>
        </authorList>
    </citation>
    <scope>NUCLEOTIDE SEQUENCE</scope>
    <source>
        <strain evidence="1">CtPuP5</strain>
    </source>
</reference>
<protein>
    <submittedName>
        <fullName evidence="1">Uncharacterized protein</fullName>
    </submittedName>
</protein>
<dbReference type="EMBL" id="BK014662">
    <property type="protein sequence ID" value="DAD66635.1"/>
    <property type="molecule type" value="Genomic_DNA"/>
</dbReference>